<protein>
    <submittedName>
        <fullName evidence="3">BON domain-containing protein</fullName>
    </submittedName>
</protein>
<keyword evidence="1" id="KW-0472">Membrane</keyword>
<gene>
    <name evidence="3" type="ORF">EDC50_0780</name>
</gene>
<proteinExistence type="predicted"/>
<dbReference type="Gene3D" id="3.30.1340.30">
    <property type="match status" value="1"/>
</dbReference>
<keyword evidence="4" id="KW-1185">Reference proteome</keyword>
<organism evidence="3 4">
    <name type="scientific">Vulcaniibacterium tengchongense</name>
    <dbReference type="NCBI Taxonomy" id="1273429"/>
    <lineage>
        <taxon>Bacteria</taxon>
        <taxon>Pseudomonadati</taxon>
        <taxon>Pseudomonadota</taxon>
        <taxon>Gammaproteobacteria</taxon>
        <taxon>Lysobacterales</taxon>
        <taxon>Lysobacteraceae</taxon>
        <taxon>Vulcaniibacterium</taxon>
    </lineage>
</organism>
<dbReference type="Pfam" id="PF04972">
    <property type="entry name" value="BON"/>
    <property type="match status" value="1"/>
</dbReference>
<feature type="domain" description="BON" evidence="2">
    <location>
        <begin position="76"/>
        <end position="142"/>
    </location>
</feature>
<reference evidence="3 4" key="1">
    <citation type="submission" date="2018-11" db="EMBL/GenBank/DDBJ databases">
        <title>Genomic Encyclopedia of Type Strains, Phase IV (KMG-IV): sequencing the most valuable type-strain genomes for metagenomic binning, comparative biology and taxonomic classification.</title>
        <authorList>
            <person name="Goeker M."/>
        </authorList>
    </citation>
    <scope>NUCLEOTIDE SEQUENCE [LARGE SCALE GENOMIC DNA]</scope>
    <source>
        <strain evidence="3 4">DSM 25623</strain>
    </source>
</reference>
<accession>A0A3N4VP05</accession>
<evidence type="ECO:0000313" key="3">
    <source>
        <dbReference type="EMBL" id="RPE81589.1"/>
    </source>
</evidence>
<keyword evidence="1" id="KW-0812">Transmembrane</keyword>
<dbReference type="InterPro" id="IPR007055">
    <property type="entry name" value="BON_dom"/>
</dbReference>
<dbReference type="OrthoDB" id="9006525at2"/>
<evidence type="ECO:0000313" key="4">
    <source>
        <dbReference type="Proteomes" id="UP000269708"/>
    </source>
</evidence>
<keyword evidence="1" id="KW-1133">Transmembrane helix</keyword>
<feature type="transmembrane region" description="Helical" evidence="1">
    <location>
        <begin position="6"/>
        <end position="26"/>
    </location>
</feature>
<dbReference type="EMBL" id="RKQN01000001">
    <property type="protein sequence ID" value="RPE81589.1"/>
    <property type="molecule type" value="Genomic_DNA"/>
</dbReference>
<dbReference type="RefSeq" id="WP_158635656.1">
    <property type="nucleotide sequence ID" value="NZ_RKQN01000001.1"/>
</dbReference>
<evidence type="ECO:0000256" key="1">
    <source>
        <dbReference type="SAM" id="Phobius"/>
    </source>
</evidence>
<dbReference type="AlphaFoldDB" id="A0A3N4VP05"/>
<dbReference type="PROSITE" id="PS50914">
    <property type="entry name" value="BON"/>
    <property type="match status" value="1"/>
</dbReference>
<comment type="caution">
    <text evidence="3">The sequence shown here is derived from an EMBL/GenBank/DDBJ whole genome shotgun (WGS) entry which is preliminary data.</text>
</comment>
<name>A0A3N4VP05_9GAMM</name>
<dbReference type="Proteomes" id="UP000269708">
    <property type="component" value="Unassembled WGS sequence"/>
</dbReference>
<evidence type="ECO:0000259" key="2">
    <source>
        <dbReference type="PROSITE" id="PS50914"/>
    </source>
</evidence>
<sequence>MHPVLRVITAFAAGAAIMYYFDPVAGRRRRAMVRDRAVATRHDAEGFVRAKSKRAVDRVHGALARTRARISPEPVDDDRLHDRVRAKLGRVVERPSAIHVEVRDGRVVLTGSAAEAEIEELLDAVAMVQGVREVENRLSMGALAGGSEAEAGAPPQQNVQH</sequence>